<dbReference type="AlphaFoldDB" id="A0A1H7A6E6"/>
<dbReference type="GO" id="GO:0006402">
    <property type="term" value="P:mRNA catabolic process"/>
    <property type="evidence" value="ECO:0007669"/>
    <property type="project" value="TreeGrafter"/>
</dbReference>
<dbReference type="InterPro" id="IPR011129">
    <property type="entry name" value="CSD"/>
</dbReference>
<dbReference type="CDD" id="cd04471">
    <property type="entry name" value="S1_RNase_R"/>
    <property type="match status" value="1"/>
</dbReference>
<proteinExistence type="inferred from homology"/>
<dbReference type="SMART" id="SM00316">
    <property type="entry name" value="S1"/>
    <property type="match status" value="1"/>
</dbReference>
<evidence type="ECO:0000256" key="8">
    <source>
        <dbReference type="HAMAP-Rule" id="MF_01895"/>
    </source>
</evidence>
<dbReference type="InterPro" id="IPR040476">
    <property type="entry name" value="CSD2"/>
</dbReference>
<dbReference type="InterPro" id="IPR013223">
    <property type="entry name" value="RNase_B_OB_dom"/>
</dbReference>
<evidence type="ECO:0000256" key="3">
    <source>
        <dbReference type="ARBA" id="ARBA00022490"/>
    </source>
</evidence>
<dbReference type="PROSITE" id="PS50126">
    <property type="entry name" value="S1"/>
    <property type="match status" value="1"/>
</dbReference>
<evidence type="ECO:0000256" key="9">
    <source>
        <dbReference type="SAM" id="MobiDB-lite"/>
    </source>
</evidence>
<evidence type="ECO:0000256" key="2">
    <source>
        <dbReference type="ARBA" id="ARBA00004496"/>
    </source>
</evidence>
<name>A0A1H7A6E6_9BACT</name>
<evidence type="ECO:0000259" key="10">
    <source>
        <dbReference type="PROSITE" id="PS50126"/>
    </source>
</evidence>
<keyword evidence="7 8" id="KW-0694">RNA-binding</keyword>
<keyword evidence="12" id="KW-1185">Reference proteome</keyword>
<feature type="domain" description="S1 motif" evidence="10">
    <location>
        <begin position="658"/>
        <end position="739"/>
    </location>
</feature>
<evidence type="ECO:0000256" key="1">
    <source>
        <dbReference type="ARBA" id="ARBA00001849"/>
    </source>
</evidence>
<dbReference type="EMBL" id="FNXY01000009">
    <property type="protein sequence ID" value="SEJ57460.1"/>
    <property type="molecule type" value="Genomic_DNA"/>
</dbReference>
<feature type="region of interest" description="Disordered" evidence="9">
    <location>
        <begin position="747"/>
        <end position="795"/>
    </location>
</feature>
<comment type="subcellular location">
    <subcellularLocation>
        <location evidence="2 8">Cytoplasm</location>
    </subcellularLocation>
</comment>
<dbReference type="InterPro" id="IPR011805">
    <property type="entry name" value="RNase_R"/>
</dbReference>
<dbReference type="SUPFAM" id="SSF50249">
    <property type="entry name" value="Nucleic acid-binding proteins"/>
    <property type="match status" value="4"/>
</dbReference>
<dbReference type="Pfam" id="PF17876">
    <property type="entry name" value="CSD2"/>
    <property type="match status" value="1"/>
</dbReference>
<dbReference type="HAMAP" id="MF_01895">
    <property type="entry name" value="RNase_R"/>
    <property type="match status" value="1"/>
</dbReference>
<dbReference type="PANTHER" id="PTHR23355:SF9">
    <property type="entry name" value="DIS3-LIKE EXONUCLEASE 2"/>
    <property type="match status" value="1"/>
</dbReference>
<dbReference type="Gene3D" id="2.40.50.140">
    <property type="entry name" value="Nucleic acid-binding proteins"/>
    <property type="match status" value="2"/>
</dbReference>
<dbReference type="STRING" id="408657.SAMN04487995_5395"/>
<dbReference type="EC" id="3.1.13.1" evidence="8"/>
<comment type="function">
    <text evidence="8">3'-5' exoribonuclease that releases 5'-nucleoside monophosphates and is involved in maturation of structured RNAs.</text>
</comment>
<dbReference type="SMART" id="SM00357">
    <property type="entry name" value="CSP"/>
    <property type="match status" value="1"/>
</dbReference>
<dbReference type="NCBIfam" id="TIGR02063">
    <property type="entry name" value="RNase_R"/>
    <property type="match status" value="1"/>
</dbReference>
<keyword evidence="6 8" id="KW-0269">Exonuclease</keyword>
<comment type="catalytic activity">
    <reaction evidence="1 8">
        <text>Exonucleolytic cleavage in the 3'- to 5'-direction to yield nucleoside 5'-phosphates.</text>
        <dbReference type="EC" id="3.1.13.1"/>
    </reaction>
</comment>
<comment type="similarity">
    <text evidence="8">Belongs to the RNR ribonuclease family. RNase R subfamily.</text>
</comment>
<dbReference type="GO" id="GO:0003723">
    <property type="term" value="F:RNA binding"/>
    <property type="evidence" value="ECO:0007669"/>
    <property type="project" value="UniProtKB-UniRule"/>
</dbReference>
<dbReference type="InterPro" id="IPR004476">
    <property type="entry name" value="RNase_II/RNase_R"/>
</dbReference>
<keyword evidence="5 8" id="KW-0378">Hydrolase</keyword>
<dbReference type="Pfam" id="PF00575">
    <property type="entry name" value="S1"/>
    <property type="match status" value="1"/>
</dbReference>
<evidence type="ECO:0000256" key="6">
    <source>
        <dbReference type="ARBA" id="ARBA00022839"/>
    </source>
</evidence>
<dbReference type="InterPro" id="IPR001900">
    <property type="entry name" value="RNase_II/R"/>
</dbReference>
<dbReference type="RefSeq" id="WP_090340685.1">
    <property type="nucleotide sequence ID" value="NZ_FNXY01000009.1"/>
</dbReference>
<keyword evidence="3 8" id="KW-0963">Cytoplasm</keyword>
<evidence type="ECO:0000313" key="12">
    <source>
        <dbReference type="Proteomes" id="UP000199532"/>
    </source>
</evidence>
<dbReference type="NCBIfam" id="TIGR00358">
    <property type="entry name" value="3_prime_RNase"/>
    <property type="match status" value="1"/>
</dbReference>
<keyword evidence="4 8" id="KW-0540">Nuclease</keyword>
<dbReference type="GO" id="GO:0008859">
    <property type="term" value="F:exoribonuclease II activity"/>
    <property type="evidence" value="ECO:0007669"/>
    <property type="project" value="UniProtKB-UniRule"/>
</dbReference>
<dbReference type="PANTHER" id="PTHR23355">
    <property type="entry name" value="RIBONUCLEASE"/>
    <property type="match status" value="1"/>
</dbReference>
<evidence type="ECO:0000313" key="11">
    <source>
        <dbReference type="EMBL" id="SEJ57460.1"/>
    </source>
</evidence>
<dbReference type="SMART" id="SM00955">
    <property type="entry name" value="RNB"/>
    <property type="match status" value="1"/>
</dbReference>
<dbReference type="InterPro" id="IPR012340">
    <property type="entry name" value="NA-bd_OB-fold"/>
</dbReference>
<dbReference type="InterPro" id="IPR022966">
    <property type="entry name" value="RNase_II/R_CS"/>
</dbReference>
<dbReference type="InterPro" id="IPR003029">
    <property type="entry name" value="S1_domain"/>
</dbReference>
<sequence>MREKKPNKEFKENKTVKAPHGIVSYIDSLKADIAAFFDLNSEHSFRPFDVHAHFGVEDRKVRALFNEILHELQESGQIRSNVDGTFTAAPNKPQADPGLIGRVDRVNKGFAFVIVEGREDDIYVETELLNGAWDGDIVKVQILSKSGRRQQTSRGDSGKTRVEGRVIEIVERSQKEIVGIIEVWPKYAVVQPDHKKLFDPIFVEPEHLHGASNGDKVIIKMTTWPTRTRQPEGEVLHVLGQAGENDVEMHAILAEFGLPYEFPESVEKEAQKIPDAIPKEEILKRRDMRATLTFTIDPADAKDFDDALSVRYLDEGNVEVGVHIADVSHYVRPGTELEKEANRRATSVYLVDRTVPMLPEKLSNNLCSLRPNEDRLAFSAIFELSPKGKILKEWFGRTVIHSERRYSYEEAQQVLDTKEGDYPNELTLLNSIAKILRKERFKNGAINFETAEVRFRLDENGKPLGVYQKERHDSHKLIEEFMLLANKRVAEFVYSLSKGPDKNTMVYRVHEAPDPDRLKTFASFVAKLGHKLEVDDEKQIAKSMNSMLHEVEGKPEQNLIESLAVRTMAKARYSVEDLGHFGLAFKRYTHFTSPIRRYPDVMAHRLLQHYLNGGESVNSETYEGACKHSSERERLASDAERASIKYKQVEFMSTMDKDRVFDGIITGVTEFGIFVEITETASEGLVRMNDLGDDYYEHDKDNYRLIGQRTKKIYTFGDAVKVQVKDTNLVRRSMDLYLAGNTTSSIRSRNGGGFDEKSGRSSRGSSSRDSGRERKPSDRKKKAASSEPKPKRRRR</sequence>
<evidence type="ECO:0000256" key="5">
    <source>
        <dbReference type="ARBA" id="ARBA00022801"/>
    </source>
</evidence>
<dbReference type="PROSITE" id="PS01175">
    <property type="entry name" value="RIBONUCLEASE_II"/>
    <property type="match status" value="1"/>
</dbReference>
<accession>A0A1H7A6E6</accession>
<gene>
    <name evidence="8" type="primary">rnr</name>
    <name evidence="11" type="ORF">SAMN04487995_5395</name>
</gene>
<protein>
    <recommendedName>
        <fullName evidence="8">Ribonuclease R</fullName>
        <shortName evidence="8">RNase R</shortName>
        <ecNumber evidence="8">3.1.13.1</ecNumber>
    </recommendedName>
</protein>
<reference evidence="11 12" key="1">
    <citation type="submission" date="2016-10" db="EMBL/GenBank/DDBJ databases">
        <authorList>
            <person name="de Groot N.N."/>
        </authorList>
    </citation>
    <scope>NUCLEOTIDE SEQUENCE [LARGE SCALE GENOMIC DNA]</scope>
    <source>
        <strain evidence="11 12">DSM 19938</strain>
    </source>
</reference>
<evidence type="ECO:0000256" key="7">
    <source>
        <dbReference type="ARBA" id="ARBA00022884"/>
    </source>
</evidence>
<dbReference type="Proteomes" id="UP000199532">
    <property type="component" value="Unassembled WGS sequence"/>
</dbReference>
<dbReference type="GO" id="GO:0005829">
    <property type="term" value="C:cytosol"/>
    <property type="evidence" value="ECO:0007669"/>
    <property type="project" value="UniProtKB-ARBA"/>
</dbReference>
<evidence type="ECO:0000256" key="4">
    <source>
        <dbReference type="ARBA" id="ARBA00022722"/>
    </source>
</evidence>
<dbReference type="OrthoDB" id="9764149at2"/>
<dbReference type="Pfam" id="PF08206">
    <property type="entry name" value="OB_RNB"/>
    <property type="match status" value="1"/>
</dbReference>
<dbReference type="InterPro" id="IPR050180">
    <property type="entry name" value="RNR_Ribonuclease"/>
</dbReference>
<organism evidence="11 12">
    <name type="scientific">Dyadobacter koreensis</name>
    <dbReference type="NCBI Taxonomy" id="408657"/>
    <lineage>
        <taxon>Bacteria</taxon>
        <taxon>Pseudomonadati</taxon>
        <taxon>Bacteroidota</taxon>
        <taxon>Cytophagia</taxon>
        <taxon>Cytophagales</taxon>
        <taxon>Spirosomataceae</taxon>
        <taxon>Dyadobacter</taxon>
    </lineage>
</organism>
<dbReference type="Pfam" id="PF00773">
    <property type="entry name" value="RNB"/>
    <property type="match status" value="1"/>
</dbReference>